<gene>
    <name evidence="4" type="primary">wcaJ_2</name>
    <name evidence="4" type="ORF">HG15A2_31320</name>
</gene>
<evidence type="ECO:0000256" key="2">
    <source>
        <dbReference type="SAM" id="Phobius"/>
    </source>
</evidence>
<dbReference type="PANTHER" id="PTHR30576">
    <property type="entry name" value="COLANIC BIOSYNTHESIS UDP-GLUCOSE LIPID CARRIER TRANSFERASE"/>
    <property type="match status" value="1"/>
</dbReference>
<evidence type="ECO:0000313" key="4">
    <source>
        <dbReference type="EMBL" id="QDS99801.1"/>
    </source>
</evidence>
<dbReference type="Pfam" id="PF02397">
    <property type="entry name" value="Bac_transf"/>
    <property type="match status" value="1"/>
</dbReference>
<keyword evidence="5" id="KW-1185">Reference proteome</keyword>
<sequence>MNSRGWQFGKRAFDLFVVLLGLVVVAPVLIAIALLVKATSQGPVFYRGVRTGRHGKSFRIWKFRSMVADGEQRGGTTTGKNDPRITRVGSFLRKYKLDELPQLFNVLAGEMSFVGPRPEVPEYTEAYTSEEQRILSVRPGITDWSSIEFNDLQQHVGEDDPDRVFREQILSLKNELRLKYVDEQSWGIDLAILAKTATVLAKKPFKRDRAA</sequence>
<protein>
    <submittedName>
        <fullName evidence="4">UDP-glucose:undecaprenyl-phosphate glucose-1-phosphate transferase</fullName>
        <ecNumber evidence="4">2.7.8.31</ecNumber>
    </submittedName>
</protein>
<organism evidence="4 5">
    <name type="scientific">Adhaeretor mobilis</name>
    <dbReference type="NCBI Taxonomy" id="1930276"/>
    <lineage>
        <taxon>Bacteria</taxon>
        <taxon>Pseudomonadati</taxon>
        <taxon>Planctomycetota</taxon>
        <taxon>Planctomycetia</taxon>
        <taxon>Pirellulales</taxon>
        <taxon>Lacipirellulaceae</taxon>
        <taxon>Adhaeretor</taxon>
    </lineage>
</organism>
<keyword evidence="2" id="KW-1133">Transmembrane helix</keyword>
<dbReference type="OrthoDB" id="9766874at2"/>
<proteinExistence type="inferred from homology"/>
<dbReference type="EC" id="2.7.8.31" evidence="4"/>
<dbReference type="InterPro" id="IPR003362">
    <property type="entry name" value="Bact_transf"/>
</dbReference>
<keyword evidence="2" id="KW-0472">Membrane</keyword>
<dbReference type="Proteomes" id="UP000319852">
    <property type="component" value="Chromosome"/>
</dbReference>
<dbReference type="RefSeq" id="WP_145060968.1">
    <property type="nucleotide sequence ID" value="NZ_CP036263.1"/>
</dbReference>
<reference evidence="4 5" key="1">
    <citation type="submission" date="2019-02" db="EMBL/GenBank/DDBJ databases">
        <title>Deep-cultivation of Planctomycetes and their phenomic and genomic characterization uncovers novel biology.</title>
        <authorList>
            <person name="Wiegand S."/>
            <person name="Jogler M."/>
            <person name="Boedeker C."/>
            <person name="Pinto D."/>
            <person name="Vollmers J."/>
            <person name="Rivas-Marin E."/>
            <person name="Kohn T."/>
            <person name="Peeters S.H."/>
            <person name="Heuer A."/>
            <person name="Rast P."/>
            <person name="Oberbeckmann S."/>
            <person name="Bunk B."/>
            <person name="Jeske O."/>
            <person name="Meyerdierks A."/>
            <person name="Storesund J.E."/>
            <person name="Kallscheuer N."/>
            <person name="Luecker S."/>
            <person name="Lage O.M."/>
            <person name="Pohl T."/>
            <person name="Merkel B.J."/>
            <person name="Hornburger P."/>
            <person name="Mueller R.-W."/>
            <person name="Bruemmer F."/>
            <person name="Labrenz M."/>
            <person name="Spormann A.M."/>
            <person name="Op den Camp H."/>
            <person name="Overmann J."/>
            <person name="Amann R."/>
            <person name="Jetten M.S.M."/>
            <person name="Mascher T."/>
            <person name="Medema M.H."/>
            <person name="Devos D.P."/>
            <person name="Kaster A.-K."/>
            <person name="Ovreas L."/>
            <person name="Rohde M."/>
            <person name="Galperin M.Y."/>
            <person name="Jogler C."/>
        </authorList>
    </citation>
    <scope>NUCLEOTIDE SEQUENCE [LARGE SCALE GENOMIC DNA]</scope>
    <source>
        <strain evidence="4 5">HG15A2</strain>
    </source>
</reference>
<keyword evidence="4" id="KW-0808">Transferase</keyword>
<dbReference type="EMBL" id="CP036263">
    <property type="protein sequence ID" value="QDS99801.1"/>
    <property type="molecule type" value="Genomic_DNA"/>
</dbReference>
<dbReference type="KEGG" id="amob:HG15A2_31320"/>
<feature type="transmembrane region" description="Helical" evidence="2">
    <location>
        <begin position="12"/>
        <end position="36"/>
    </location>
</feature>
<accession>A0A517MY39</accession>
<feature type="domain" description="Bacterial sugar transferase" evidence="3">
    <location>
        <begin position="10"/>
        <end position="200"/>
    </location>
</feature>
<comment type="similarity">
    <text evidence="1">Belongs to the bacterial sugar transferase family.</text>
</comment>
<dbReference type="PANTHER" id="PTHR30576:SF20">
    <property type="entry name" value="QUINOVOSAMINEPHOSPHOTRANSFERAE-RELATED"/>
    <property type="match status" value="1"/>
</dbReference>
<keyword evidence="2" id="KW-0812">Transmembrane</keyword>
<evidence type="ECO:0000256" key="1">
    <source>
        <dbReference type="ARBA" id="ARBA00006464"/>
    </source>
</evidence>
<dbReference type="AlphaFoldDB" id="A0A517MY39"/>
<evidence type="ECO:0000313" key="5">
    <source>
        <dbReference type="Proteomes" id="UP000319852"/>
    </source>
</evidence>
<name>A0A517MY39_9BACT</name>
<dbReference type="GO" id="GO:0089702">
    <property type="term" value="F:undecaprenyl-phosphate glucose phosphotransferase activity"/>
    <property type="evidence" value="ECO:0007669"/>
    <property type="project" value="UniProtKB-EC"/>
</dbReference>
<evidence type="ECO:0000259" key="3">
    <source>
        <dbReference type="Pfam" id="PF02397"/>
    </source>
</evidence>